<dbReference type="InterPro" id="IPR006483">
    <property type="entry name" value="CRISPR-assoc_Cas3_HD"/>
</dbReference>
<dbReference type="GO" id="GO:0046872">
    <property type="term" value="F:metal ion binding"/>
    <property type="evidence" value="ECO:0007669"/>
    <property type="project" value="UniProtKB-KW"/>
</dbReference>
<keyword evidence="4" id="KW-0479">Metal-binding</keyword>
<dbReference type="CDD" id="cd17930">
    <property type="entry name" value="DEXHc_cas3"/>
    <property type="match status" value="1"/>
</dbReference>
<evidence type="ECO:0000256" key="7">
    <source>
        <dbReference type="ARBA" id="ARBA00022806"/>
    </source>
</evidence>
<dbReference type="InterPro" id="IPR054712">
    <property type="entry name" value="Cas3-like_dom"/>
</dbReference>
<dbReference type="Pfam" id="PF18019">
    <property type="entry name" value="Cas3_HD"/>
    <property type="match status" value="1"/>
</dbReference>
<evidence type="ECO:0000256" key="2">
    <source>
        <dbReference type="ARBA" id="ARBA00009046"/>
    </source>
</evidence>
<dbReference type="InterPro" id="IPR027417">
    <property type="entry name" value="P-loop_NTPase"/>
</dbReference>
<keyword evidence="12" id="KW-1185">Reference proteome</keyword>
<dbReference type="Pfam" id="PF22590">
    <property type="entry name" value="Cas3-like_C_2"/>
    <property type="match status" value="1"/>
</dbReference>
<dbReference type="PANTHER" id="PTHR47963:SF9">
    <property type="entry name" value="CRISPR-ASSOCIATED ENDONUCLEASE_HELICASE CAS3"/>
    <property type="match status" value="1"/>
</dbReference>
<dbReference type="Pfam" id="PF00270">
    <property type="entry name" value="DEAD"/>
    <property type="match status" value="1"/>
</dbReference>
<evidence type="ECO:0000256" key="8">
    <source>
        <dbReference type="ARBA" id="ARBA00022840"/>
    </source>
</evidence>
<keyword evidence="7" id="KW-0347">Helicase</keyword>
<dbReference type="InterPro" id="IPR050547">
    <property type="entry name" value="DEAD_box_RNA_helicases"/>
</dbReference>
<dbReference type="NCBIfam" id="TIGR01587">
    <property type="entry name" value="cas3_core"/>
    <property type="match status" value="1"/>
</dbReference>
<sequence length="911" mass="98767">MVDWRVVWAKSVFDTHGRMTQWLPLQQHLDDTGAVAALLVEEWVSPQVIGRIAGDLPDGVDGVRALACWLAACHDVGKASPAFAVQVPTLADRMRAAGFSASPMLVSHPQRGRANHALVGYSAVRDFLRAAFGGERVVLAEQLGGIVASHHGVPPERSALAEVGRLTELTGVGVWREAREFFLRRASAEVDLSRYRDVRLSLPSQVLLTSIVILADWIASNGDLFPLLEAHEPPAEFDLDARVELGWKRLGLPGRWRAQPVEGDVGAVFRARFDPRAAGARPVQVAAVEVAREQAVPGLMIVEAPMGVGKTEAALLAAEELAARSGADGCFVALPTQATTDAMFGRVRRWLEALPGRDGSTSVTLAHGKASLNDEFDGLLRKGWLASIGFDIGDAPVAHVWLQGRKKGVLASFVVGTIDQVLFAGLKSRHLMLRHLGLASKVVVIDEVHAYDVYMSQYLHRVLHWLGAYGVPVVLLSATLPAARRAELVAAYSGDSRVPVDPGYPCIVATGEVESRSLPLPEPGVDVALDRLPDDLDTLVSYLRDRLREGGCAVVVRNTVARVQETAERLEREFGAENVTIDHSRFLACDRARIDLGLLRRFGPDGHRPGQHIVVASQVVEQSLDVDFDVMVTDLAPMDLMLQRMGRLHRHQRSRPEPVVRARCAVVGVEDWDGAPVMTVPGSRRVYGEHLLFRSAALLVDRAAVRLPADIAPLVQSAYGDEPLGPQAWQQPMEYARRDAELLAARRADAARAFLLGETGPTSGSLVGWIRAGVGDADETPQGLAQVRDGAESLEVLVVQSDGHGGLLTPEWIERGGGEPIPVDLEMDPAQAKVVASCALRLPVALSNPGVDHALIAALEANRFTSFDSSPLLRGQLVLVLDENRRAEIRHGDVRFLLTYDPRKGLTHERG</sequence>
<comment type="similarity">
    <text evidence="2">In the central section; belongs to the CRISPR-associated helicase Cas3 family.</text>
</comment>
<evidence type="ECO:0000256" key="9">
    <source>
        <dbReference type="ARBA" id="ARBA00023118"/>
    </source>
</evidence>
<reference evidence="11 12" key="1">
    <citation type="submission" date="2018-10" db="EMBL/GenBank/DDBJ databases">
        <title>Sequencing the genomes of 1000 actinobacteria strains.</title>
        <authorList>
            <person name="Klenk H.-P."/>
        </authorList>
    </citation>
    <scope>NUCLEOTIDE SEQUENCE [LARGE SCALE GENOMIC DNA]</scope>
    <source>
        <strain evidence="11 12">DSM 43800</strain>
    </source>
</reference>
<evidence type="ECO:0000256" key="3">
    <source>
        <dbReference type="ARBA" id="ARBA00022722"/>
    </source>
</evidence>
<evidence type="ECO:0000256" key="5">
    <source>
        <dbReference type="ARBA" id="ARBA00022741"/>
    </source>
</evidence>
<evidence type="ECO:0000256" key="1">
    <source>
        <dbReference type="ARBA" id="ARBA00006847"/>
    </source>
</evidence>
<dbReference type="Gene3D" id="1.10.3210.30">
    <property type="match status" value="1"/>
</dbReference>
<dbReference type="GO" id="GO:0005524">
    <property type="term" value="F:ATP binding"/>
    <property type="evidence" value="ECO:0007669"/>
    <property type="project" value="UniProtKB-KW"/>
</dbReference>
<dbReference type="Pfam" id="PF18395">
    <property type="entry name" value="Cas3_C"/>
    <property type="match status" value="1"/>
</dbReference>
<dbReference type="GO" id="GO:0051607">
    <property type="term" value="P:defense response to virus"/>
    <property type="evidence" value="ECO:0007669"/>
    <property type="project" value="UniProtKB-KW"/>
</dbReference>
<keyword evidence="3" id="KW-0540">Nuclease</keyword>
<gene>
    <name evidence="11" type="ORF">C8E97_2743</name>
</gene>
<dbReference type="GO" id="GO:0016787">
    <property type="term" value="F:hydrolase activity"/>
    <property type="evidence" value="ECO:0007669"/>
    <property type="project" value="UniProtKB-KW"/>
</dbReference>
<keyword evidence="6" id="KW-0378">Hydrolase</keyword>
<comment type="similarity">
    <text evidence="1">In the N-terminal section; belongs to the CRISPR-associated nuclease Cas3-HD family.</text>
</comment>
<dbReference type="NCBIfam" id="TIGR01596">
    <property type="entry name" value="cas3_HD"/>
    <property type="match status" value="1"/>
</dbReference>
<dbReference type="Proteomes" id="UP000282084">
    <property type="component" value="Unassembled WGS sequence"/>
</dbReference>
<dbReference type="Gene3D" id="3.40.50.300">
    <property type="entry name" value="P-loop containing nucleotide triphosphate hydrolases"/>
    <property type="match status" value="2"/>
</dbReference>
<evidence type="ECO:0000259" key="10">
    <source>
        <dbReference type="PROSITE" id="PS51643"/>
    </source>
</evidence>
<dbReference type="InterPro" id="IPR041372">
    <property type="entry name" value="Cas3_C"/>
</dbReference>
<dbReference type="PROSITE" id="PS51643">
    <property type="entry name" value="HD_CAS3"/>
    <property type="match status" value="1"/>
</dbReference>
<dbReference type="GO" id="GO:0003723">
    <property type="term" value="F:RNA binding"/>
    <property type="evidence" value="ECO:0007669"/>
    <property type="project" value="TreeGrafter"/>
</dbReference>
<keyword evidence="9" id="KW-0051">Antiviral defense</keyword>
<dbReference type="AlphaFoldDB" id="A0A495VY19"/>
<dbReference type="CDD" id="cd09641">
    <property type="entry name" value="Cas3''_I"/>
    <property type="match status" value="1"/>
</dbReference>
<dbReference type="SUPFAM" id="SSF52540">
    <property type="entry name" value="P-loop containing nucleoside triphosphate hydrolases"/>
    <property type="match status" value="1"/>
</dbReference>
<evidence type="ECO:0000313" key="12">
    <source>
        <dbReference type="Proteomes" id="UP000282084"/>
    </source>
</evidence>
<comment type="caution">
    <text evidence="11">The sequence shown here is derived from an EMBL/GenBank/DDBJ whole genome shotgun (WGS) entry which is preliminary data.</text>
</comment>
<protein>
    <submittedName>
        <fullName evidence="11">CRISPR-associated Cas3 family helicase</fullName>
    </submittedName>
</protein>
<dbReference type="InterPro" id="IPR006474">
    <property type="entry name" value="Helicase_Cas3_CRISPR-ass_core"/>
</dbReference>
<name>A0A495VY19_9PSEU</name>
<proteinExistence type="inferred from homology"/>
<dbReference type="EMBL" id="RBXO01000001">
    <property type="protein sequence ID" value="RKT54139.1"/>
    <property type="molecule type" value="Genomic_DNA"/>
</dbReference>
<dbReference type="SMART" id="SM00487">
    <property type="entry name" value="DEXDc"/>
    <property type="match status" value="1"/>
</dbReference>
<accession>A0A495VY19</accession>
<dbReference type="GO" id="GO:0004518">
    <property type="term" value="F:nuclease activity"/>
    <property type="evidence" value="ECO:0007669"/>
    <property type="project" value="UniProtKB-KW"/>
</dbReference>
<dbReference type="RefSeq" id="WP_246018875.1">
    <property type="nucleotide sequence ID" value="NZ_RBXO01000001.1"/>
</dbReference>
<dbReference type="InterPro" id="IPR014001">
    <property type="entry name" value="Helicase_ATP-bd"/>
</dbReference>
<dbReference type="InterPro" id="IPR038257">
    <property type="entry name" value="CRISPR-assoc_Cas3_HD_sf"/>
</dbReference>
<evidence type="ECO:0000313" key="11">
    <source>
        <dbReference type="EMBL" id="RKT54139.1"/>
    </source>
</evidence>
<keyword evidence="5" id="KW-0547">Nucleotide-binding</keyword>
<evidence type="ECO:0000256" key="6">
    <source>
        <dbReference type="ARBA" id="ARBA00022801"/>
    </source>
</evidence>
<organism evidence="11 12">
    <name type="scientific">Saccharothrix australiensis</name>
    <dbReference type="NCBI Taxonomy" id="2072"/>
    <lineage>
        <taxon>Bacteria</taxon>
        <taxon>Bacillati</taxon>
        <taxon>Actinomycetota</taxon>
        <taxon>Actinomycetes</taxon>
        <taxon>Pseudonocardiales</taxon>
        <taxon>Pseudonocardiaceae</taxon>
        <taxon>Saccharothrix</taxon>
    </lineage>
</organism>
<dbReference type="GO" id="GO:0003724">
    <property type="term" value="F:RNA helicase activity"/>
    <property type="evidence" value="ECO:0007669"/>
    <property type="project" value="TreeGrafter"/>
</dbReference>
<feature type="domain" description="HD Cas3-type" evidence="10">
    <location>
        <begin position="18"/>
        <end position="218"/>
    </location>
</feature>
<keyword evidence="8" id="KW-0067">ATP-binding</keyword>
<dbReference type="InterPro" id="IPR011545">
    <property type="entry name" value="DEAD/DEAH_box_helicase_dom"/>
</dbReference>
<evidence type="ECO:0000256" key="4">
    <source>
        <dbReference type="ARBA" id="ARBA00022723"/>
    </source>
</evidence>
<dbReference type="PANTHER" id="PTHR47963">
    <property type="entry name" value="DEAD-BOX ATP-DEPENDENT RNA HELICASE 47, MITOCHONDRIAL"/>
    <property type="match status" value="1"/>
</dbReference>